<accession>A0A067N4B7</accession>
<evidence type="ECO:0000313" key="2">
    <source>
        <dbReference type="Proteomes" id="UP000027195"/>
    </source>
</evidence>
<evidence type="ECO:0000313" key="1">
    <source>
        <dbReference type="EMBL" id="KDQ18626.1"/>
    </source>
</evidence>
<dbReference type="Gene3D" id="3.40.50.300">
    <property type="entry name" value="P-loop containing nucleotide triphosphate hydrolases"/>
    <property type="match status" value="1"/>
</dbReference>
<proteinExistence type="predicted"/>
<name>A0A067N4B7_BOTB1</name>
<protein>
    <recommendedName>
        <fullName evidence="3">G domain-containing protein</fullName>
    </recommendedName>
</protein>
<sequence>MGDSSRKSRYFRVLIIGRANSGKTTILRAVCGSEDEPEVYPLGSKLPNHRGRRLSFFQSPLRFWRDKPAASLSPTEERGIHNIKDQLLFSSNPGFIFHDSQGFEMGSAAELEVVQNFIKERIEAGKESFQEQLHAIWYCIPTDSTRPFTTAERIFFDECNTGEEVPVVVIFTKCDSLLVQAFRKLRDEGLSADDARKQAPGRVDQWFDEIYTPFIRERRYPPAGEVRLQDMHENKHEQVQLAMRSLISKTNNVELCMISAIESGHITETVNDVLKAGITSFPKEYKYHKFEKFLWGIIQWFAYFWVCCNIKWSPNTLHTIITFSLVSQQNKKAGISLISHLSDFS</sequence>
<dbReference type="OrthoDB" id="59699at2759"/>
<evidence type="ECO:0008006" key="3">
    <source>
        <dbReference type="Google" id="ProtNLM"/>
    </source>
</evidence>
<dbReference type="InterPro" id="IPR027417">
    <property type="entry name" value="P-loop_NTPase"/>
</dbReference>
<keyword evidence="2" id="KW-1185">Reference proteome</keyword>
<dbReference type="SUPFAM" id="SSF52540">
    <property type="entry name" value="P-loop containing nucleoside triphosphate hydrolases"/>
    <property type="match status" value="1"/>
</dbReference>
<reference evidence="2" key="1">
    <citation type="journal article" date="2014" name="Proc. Natl. Acad. Sci. U.S.A.">
        <title>Extensive sampling of basidiomycete genomes demonstrates inadequacy of the white-rot/brown-rot paradigm for wood decay fungi.</title>
        <authorList>
            <person name="Riley R."/>
            <person name="Salamov A.A."/>
            <person name="Brown D.W."/>
            <person name="Nagy L.G."/>
            <person name="Floudas D."/>
            <person name="Held B.W."/>
            <person name="Levasseur A."/>
            <person name="Lombard V."/>
            <person name="Morin E."/>
            <person name="Otillar R."/>
            <person name="Lindquist E.A."/>
            <person name="Sun H."/>
            <person name="LaButti K.M."/>
            <person name="Schmutz J."/>
            <person name="Jabbour D."/>
            <person name="Luo H."/>
            <person name="Baker S.E."/>
            <person name="Pisabarro A.G."/>
            <person name="Walton J.D."/>
            <person name="Blanchette R.A."/>
            <person name="Henrissat B."/>
            <person name="Martin F."/>
            <person name="Cullen D."/>
            <person name="Hibbett D.S."/>
            <person name="Grigoriev I.V."/>
        </authorList>
    </citation>
    <scope>NUCLEOTIDE SEQUENCE [LARGE SCALE GENOMIC DNA]</scope>
    <source>
        <strain evidence="2">FD-172 SS1</strain>
    </source>
</reference>
<dbReference type="HOGENOM" id="CLU_023805_1_0_1"/>
<gene>
    <name evidence="1" type="ORF">BOTBODRAFT_516917</name>
</gene>
<organism evidence="1 2">
    <name type="scientific">Botryobasidium botryosum (strain FD-172 SS1)</name>
    <dbReference type="NCBI Taxonomy" id="930990"/>
    <lineage>
        <taxon>Eukaryota</taxon>
        <taxon>Fungi</taxon>
        <taxon>Dikarya</taxon>
        <taxon>Basidiomycota</taxon>
        <taxon>Agaricomycotina</taxon>
        <taxon>Agaricomycetes</taxon>
        <taxon>Cantharellales</taxon>
        <taxon>Botryobasidiaceae</taxon>
        <taxon>Botryobasidium</taxon>
    </lineage>
</organism>
<dbReference type="InParanoid" id="A0A067N4B7"/>
<dbReference type="Proteomes" id="UP000027195">
    <property type="component" value="Unassembled WGS sequence"/>
</dbReference>
<dbReference type="AlphaFoldDB" id="A0A067N4B7"/>
<dbReference type="EMBL" id="KL198021">
    <property type="protein sequence ID" value="KDQ18626.1"/>
    <property type="molecule type" value="Genomic_DNA"/>
</dbReference>